<dbReference type="SUPFAM" id="SSF52200">
    <property type="entry name" value="Toll/Interleukin receptor TIR domain"/>
    <property type="match status" value="1"/>
</dbReference>
<keyword evidence="5" id="KW-0520">NAD</keyword>
<dbReference type="SMART" id="SM00409">
    <property type="entry name" value="IG"/>
    <property type="match status" value="3"/>
</dbReference>
<dbReference type="InterPro" id="IPR007110">
    <property type="entry name" value="Ig-like_dom"/>
</dbReference>
<proteinExistence type="inferred from homology"/>
<dbReference type="InterPro" id="IPR000157">
    <property type="entry name" value="TIR_dom"/>
</dbReference>
<dbReference type="InterPro" id="IPR003599">
    <property type="entry name" value="Ig_sub"/>
</dbReference>
<dbReference type="SUPFAM" id="SSF48726">
    <property type="entry name" value="Immunoglobulin"/>
    <property type="match status" value="3"/>
</dbReference>
<feature type="domain" description="Ig-like" evidence="12">
    <location>
        <begin position="24"/>
        <end position="123"/>
    </location>
</feature>
<dbReference type="Gene3D" id="2.60.40.10">
    <property type="entry name" value="Immunoglobulins"/>
    <property type="match status" value="3"/>
</dbReference>
<dbReference type="PANTHER" id="PTHR11890:SF6">
    <property type="entry name" value="INTERLEUKIN-18 RECEPTOR 1"/>
    <property type="match status" value="1"/>
</dbReference>
<protein>
    <recommendedName>
        <fullName evidence="15">Interleukin-18 receptor 1-like</fullName>
    </recommendedName>
</protein>
<dbReference type="PROSITE" id="PS50104">
    <property type="entry name" value="TIR"/>
    <property type="match status" value="1"/>
</dbReference>
<dbReference type="InterPro" id="IPR035897">
    <property type="entry name" value="Toll_tir_struct_dom_sf"/>
</dbReference>
<keyword evidence="9" id="KW-0472">Membrane</keyword>
<keyword evidence="2 10" id="KW-0732">Signal</keyword>
<dbReference type="PRINTS" id="PR01536">
    <property type="entry name" value="INTRLKN1R12F"/>
</dbReference>
<evidence type="ECO:0000256" key="8">
    <source>
        <dbReference type="ARBA" id="ARBA00023319"/>
    </source>
</evidence>
<evidence type="ECO:0000256" key="1">
    <source>
        <dbReference type="ARBA" id="ARBA00009752"/>
    </source>
</evidence>
<evidence type="ECO:0000256" key="5">
    <source>
        <dbReference type="ARBA" id="ARBA00023027"/>
    </source>
</evidence>
<dbReference type="InterPro" id="IPR036179">
    <property type="entry name" value="Ig-like_dom_sf"/>
</dbReference>
<name>A0A8D3AP66_SCOMX</name>
<dbReference type="PANTHER" id="PTHR11890">
    <property type="entry name" value="INTERLEUKIN-1 RECEPTOR FAMILY MEMBER"/>
    <property type="match status" value="1"/>
</dbReference>
<evidence type="ECO:0000256" key="6">
    <source>
        <dbReference type="ARBA" id="ARBA00023157"/>
    </source>
</evidence>
<dbReference type="Ensembl" id="ENSSMAT00000021533.2">
    <property type="protein sequence ID" value="ENSSMAP00000021279.2"/>
    <property type="gene ID" value="ENSSMAG00000013045.2"/>
</dbReference>
<feature type="domain" description="Ig-like" evidence="12">
    <location>
        <begin position="230"/>
        <end position="305"/>
    </location>
</feature>
<dbReference type="InterPro" id="IPR004074">
    <property type="entry name" value="IL-1_rcpt_I/II-typ"/>
</dbReference>
<feature type="domain" description="TIR" evidence="11">
    <location>
        <begin position="364"/>
        <end position="510"/>
    </location>
</feature>
<feature type="chain" id="PRO_5034564975" description="Interleukin-18 receptor 1-like" evidence="10">
    <location>
        <begin position="29"/>
        <end position="526"/>
    </location>
</feature>
<keyword evidence="8" id="KW-0393">Immunoglobulin domain</keyword>
<dbReference type="PROSITE" id="PS50835">
    <property type="entry name" value="IG_LIKE"/>
    <property type="match status" value="2"/>
</dbReference>
<evidence type="ECO:0000256" key="4">
    <source>
        <dbReference type="ARBA" id="ARBA00022801"/>
    </source>
</evidence>
<keyword evidence="9" id="KW-1133">Transmembrane helix</keyword>
<dbReference type="Pfam" id="PF01582">
    <property type="entry name" value="TIR"/>
    <property type="match status" value="1"/>
</dbReference>
<dbReference type="InterPro" id="IPR013783">
    <property type="entry name" value="Ig-like_fold"/>
</dbReference>
<keyword evidence="6" id="KW-1015">Disulfide bond</keyword>
<comment type="similarity">
    <text evidence="1">Belongs to the interleukin-1 receptor family.</text>
</comment>
<dbReference type="InterPro" id="IPR015621">
    <property type="entry name" value="IL-1_rcpt_fam"/>
</dbReference>
<evidence type="ECO:0008006" key="15">
    <source>
        <dbReference type="Google" id="ProtNLM"/>
    </source>
</evidence>
<accession>A0A8D3AP66</accession>
<dbReference type="PRINTS" id="PR01537">
    <property type="entry name" value="INTRLKN1R1F"/>
</dbReference>
<evidence type="ECO:0000313" key="14">
    <source>
        <dbReference type="Proteomes" id="UP000694558"/>
    </source>
</evidence>
<evidence type="ECO:0000256" key="3">
    <source>
        <dbReference type="ARBA" id="ARBA00022737"/>
    </source>
</evidence>
<evidence type="ECO:0000256" key="10">
    <source>
        <dbReference type="SAM" id="SignalP"/>
    </source>
</evidence>
<organism evidence="13 14">
    <name type="scientific">Scophthalmus maximus</name>
    <name type="common">Turbot</name>
    <name type="synonym">Psetta maxima</name>
    <dbReference type="NCBI Taxonomy" id="52904"/>
    <lineage>
        <taxon>Eukaryota</taxon>
        <taxon>Metazoa</taxon>
        <taxon>Chordata</taxon>
        <taxon>Craniata</taxon>
        <taxon>Vertebrata</taxon>
        <taxon>Euteleostomi</taxon>
        <taxon>Actinopterygii</taxon>
        <taxon>Neopterygii</taxon>
        <taxon>Teleostei</taxon>
        <taxon>Neoteleostei</taxon>
        <taxon>Acanthomorphata</taxon>
        <taxon>Carangaria</taxon>
        <taxon>Pleuronectiformes</taxon>
        <taxon>Pleuronectoidei</taxon>
        <taxon>Scophthalmidae</taxon>
        <taxon>Scophthalmus</taxon>
    </lineage>
</organism>
<keyword evidence="3" id="KW-0677">Repeat</keyword>
<reference evidence="13" key="2">
    <citation type="submission" date="2025-08" db="UniProtKB">
        <authorList>
            <consortium name="Ensembl"/>
        </authorList>
    </citation>
    <scope>IDENTIFICATION</scope>
</reference>
<keyword evidence="4" id="KW-0378">Hydrolase</keyword>
<dbReference type="GeneTree" id="ENSGT01090000259985"/>
<feature type="signal peptide" evidence="10">
    <location>
        <begin position="1"/>
        <end position="28"/>
    </location>
</feature>
<dbReference type="AlphaFoldDB" id="A0A8D3AP66"/>
<evidence type="ECO:0000256" key="9">
    <source>
        <dbReference type="SAM" id="Phobius"/>
    </source>
</evidence>
<dbReference type="Gene3D" id="3.40.50.10140">
    <property type="entry name" value="Toll/interleukin-1 receptor homology (TIR) domain"/>
    <property type="match status" value="1"/>
</dbReference>
<evidence type="ECO:0000256" key="2">
    <source>
        <dbReference type="ARBA" id="ARBA00022729"/>
    </source>
</evidence>
<keyword evidence="7" id="KW-0325">Glycoprotein</keyword>
<dbReference type="GO" id="GO:0016787">
    <property type="term" value="F:hydrolase activity"/>
    <property type="evidence" value="ECO:0007669"/>
    <property type="project" value="UniProtKB-KW"/>
</dbReference>
<evidence type="ECO:0000256" key="7">
    <source>
        <dbReference type="ARBA" id="ARBA00023180"/>
    </source>
</evidence>
<reference evidence="13" key="1">
    <citation type="submission" date="2023-05" db="EMBL/GenBank/DDBJ databases">
        <title>High-quality long-read genome of Scophthalmus maximus.</title>
        <authorList>
            <person name="Lien S."/>
            <person name="Martinez P."/>
        </authorList>
    </citation>
    <scope>NUCLEOTIDE SEQUENCE [LARGE SCALE GENOMIC DNA]</scope>
</reference>
<evidence type="ECO:0000259" key="11">
    <source>
        <dbReference type="PROSITE" id="PS50104"/>
    </source>
</evidence>
<sequence>MRGVITMMVKMLLLPLLSLLMLLPGVFPLRAGEIHSKAGEMVTLWCPGYTSFHRGDAKLVWTSHTAQRTYVTNNMSSAELTQMGVLVHGGSLVIPSVSVHHQGNYSCSVGNASNQFWLTLTVNTAQSREYEERTKYSKTCYTQQSCKLTCPDLDSPDVNTPNITSNGITWHKEGEPLPNVDFPSVEEKHGGVYTCTRSYLYHGQMYNMTYTVALDVKPKKIEKTAVIISPRNADVFNVDLGSTLTIECKAVAYSDFDKLYWLSGKSIVEKNANLTVFSSDKRKVSEEDLAKNYTCKLGSVSQKTSFVTIILQKARHLRMPLALSTVGIVLVMTVTVVAYVKLKIHITLFLRDTLGCHRSTADGKSYDAFLMCYKSNADAGLSDRDRKWLESVLEERFGYSLCLYDRNVLPGKPVADAVLDCIEESRTVVLVPVSSDPGLGSSLLSAIHAALVERQTRLIFIKTETTEVSTTGSLPEALQLVSEAGDCVTWKGVSSMPPSSAFWKRLCYYLPASRQAPKLRHQPQTI</sequence>
<keyword evidence="9" id="KW-0812">Transmembrane</keyword>
<dbReference type="GO" id="GO:0004908">
    <property type="term" value="F:interleukin-1 receptor activity"/>
    <property type="evidence" value="ECO:0007669"/>
    <property type="project" value="InterPro"/>
</dbReference>
<evidence type="ECO:0000259" key="12">
    <source>
        <dbReference type="PROSITE" id="PS50835"/>
    </source>
</evidence>
<evidence type="ECO:0000313" key="13">
    <source>
        <dbReference type="Ensembl" id="ENSSMAP00000021279.2"/>
    </source>
</evidence>
<dbReference type="SMART" id="SM00255">
    <property type="entry name" value="TIR"/>
    <property type="match status" value="1"/>
</dbReference>
<dbReference type="Proteomes" id="UP000694558">
    <property type="component" value="Chromosome 5"/>
</dbReference>
<feature type="transmembrane region" description="Helical" evidence="9">
    <location>
        <begin position="321"/>
        <end position="342"/>
    </location>
</feature>